<evidence type="ECO:0000313" key="10">
    <source>
        <dbReference type="Proteomes" id="UP000644699"/>
    </source>
</evidence>
<feature type="transmembrane region" description="Helical" evidence="8">
    <location>
        <begin position="12"/>
        <end position="32"/>
    </location>
</feature>
<dbReference type="GO" id="GO:0005886">
    <property type="term" value="C:plasma membrane"/>
    <property type="evidence" value="ECO:0007669"/>
    <property type="project" value="UniProtKB-SubCell"/>
</dbReference>
<proteinExistence type="predicted"/>
<keyword evidence="7 8" id="KW-0472">Membrane</keyword>
<evidence type="ECO:0000256" key="2">
    <source>
        <dbReference type="ARBA" id="ARBA00022448"/>
    </source>
</evidence>
<dbReference type="PANTHER" id="PTHR32196">
    <property type="entry name" value="ABC TRANSPORTER PERMEASE PROTEIN YPHD-RELATED-RELATED"/>
    <property type="match status" value="1"/>
</dbReference>
<dbReference type="InterPro" id="IPR001851">
    <property type="entry name" value="ABC_transp_permease"/>
</dbReference>
<dbReference type="CDD" id="cd06579">
    <property type="entry name" value="TM_PBP1_transp_AraH_like"/>
    <property type="match status" value="1"/>
</dbReference>
<feature type="transmembrane region" description="Helical" evidence="8">
    <location>
        <begin position="68"/>
        <end position="87"/>
    </location>
</feature>
<keyword evidence="5 8" id="KW-0812">Transmembrane</keyword>
<comment type="caution">
    <text evidence="9">The sequence shown here is derived from an EMBL/GenBank/DDBJ whole genome shotgun (WGS) entry which is preliminary data.</text>
</comment>
<dbReference type="AlphaFoldDB" id="A0A916ZGJ6"/>
<feature type="transmembrane region" description="Helical" evidence="8">
    <location>
        <begin position="237"/>
        <end position="257"/>
    </location>
</feature>
<feature type="transmembrane region" description="Helical" evidence="8">
    <location>
        <begin position="128"/>
        <end position="146"/>
    </location>
</feature>
<feature type="transmembrane region" description="Helical" evidence="8">
    <location>
        <begin position="264"/>
        <end position="283"/>
    </location>
</feature>
<evidence type="ECO:0000256" key="8">
    <source>
        <dbReference type="SAM" id="Phobius"/>
    </source>
</evidence>
<keyword evidence="6 8" id="KW-1133">Transmembrane helix</keyword>
<dbReference type="RefSeq" id="WP_188907255.1">
    <property type="nucleotide sequence ID" value="NZ_BMIQ01000001.1"/>
</dbReference>
<dbReference type="Proteomes" id="UP000644699">
    <property type="component" value="Unassembled WGS sequence"/>
</dbReference>
<evidence type="ECO:0000256" key="6">
    <source>
        <dbReference type="ARBA" id="ARBA00022989"/>
    </source>
</evidence>
<dbReference type="PANTHER" id="PTHR32196:SF21">
    <property type="entry name" value="ABC TRANSPORTER PERMEASE PROTEIN YPHD-RELATED"/>
    <property type="match status" value="1"/>
</dbReference>
<dbReference type="EMBL" id="BMIQ01000001">
    <property type="protein sequence ID" value="GGD94818.1"/>
    <property type="molecule type" value="Genomic_DNA"/>
</dbReference>
<gene>
    <name evidence="9" type="primary">alsC</name>
    <name evidence="9" type="ORF">GCM10011390_11960</name>
</gene>
<organism evidence="9 10">
    <name type="scientific">Aureimonas endophytica</name>
    <dbReference type="NCBI Taxonomy" id="2027858"/>
    <lineage>
        <taxon>Bacteria</taxon>
        <taxon>Pseudomonadati</taxon>
        <taxon>Pseudomonadota</taxon>
        <taxon>Alphaproteobacteria</taxon>
        <taxon>Hyphomicrobiales</taxon>
        <taxon>Aurantimonadaceae</taxon>
        <taxon>Aureimonas</taxon>
    </lineage>
</organism>
<feature type="transmembrane region" description="Helical" evidence="8">
    <location>
        <begin position="289"/>
        <end position="309"/>
    </location>
</feature>
<keyword evidence="3" id="KW-1003">Cell membrane</keyword>
<feature type="transmembrane region" description="Helical" evidence="8">
    <location>
        <begin position="210"/>
        <end position="231"/>
    </location>
</feature>
<feature type="transmembrane region" description="Helical" evidence="8">
    <location>
        <begin position="93"/>
        <end position="116"/>
    </location>
</feature>
<sequence>MSRMQRYWEAYGTLCILVVIVVLFSILSPAYFLRWDNLIQVFLQSSITILLALGEFFPILIAGIDLSVGSILALSGIVTGKLLVAGFDPTLAVLIGGVGTGLALGAINGLLVNFTGLHPFIITLGTNAIFRGLTLIVSGAAPVYGFPFAFTDALAGSILYVPVPVIVALVVAVLLWYLTTQTRLGRNIYAVGGNREAAFFSGIDVKFHTLIVFMISGLCAGLAGVLSTARLGAAEPAAGTGFETFAIASAIIGGTSFFGGKGRIPSVVVGGLIIGTISNGLNLMRVPTFYQLVVMGGLIIVAVSLDRLIGSRR</sequence>
<feature type="transmembrane region" description="Helical" evidence="8">
    <location>
        <begin position="38"/>
        <end position="61"/>
    </location>
</feature>
<evidence type="ECO:0000256" key="1">
    <source>
        <dbReference type="ARBA" id="ARBA00004651"/>
    </source>
</evidence>
<protein>
    <submittedName>
        <fullName evidence="9">Cytochrome c6</fullName>
    </submittedName>
</protein>
<feature type="transmembrane region" description="Helical" evidence="8">
    <location>
        <begin position="158"/>
        <end position="178"/>
    </location>
</feature>
<comment type="subcellular location">
    <subcellularLocation>
        <location evidence="1">Cell membrane</location>
        <topology evidence="1">Multi-pass membrane protein</topology>
    </subcellularLocation>
</comment>
<evidence type="ECO:0000256" key="5">
    <source>
        <dbReference type="ARBA" id="ARBA00022692"/>
    </source>
</evidence>
<evidence type="ECO:0000256" key="4">
    <source>
        <dbReference type="ARBA" id="ARBA00022519"/>
    </source>
</evidence>
<evidence type="ECO:0000256" key="7">
    <source>
        <dbReference type="ARBA" id="ARBA00023136"/>
    </source>
</evidence>
<reference evidence="9" key="2">
    <citation type="submission" date="2020-09" db="EMBL/GenBank/DDBJ databases">
        <authorList>
            <person name="Sun Q."/>
            <person name="Zhou Y."/>
        </authorList>
    </citation>
    <scope>NUCLEOTIDE SEQUENCE</scope>
    <source>
        <strain evidence="9">CGMCC 1.15367</strain>
    </source>
</reference>
<keyword evidence="10" id="KW-1185">Reference proteome</keyword>
<accession>A0A916ZGJ6</accession>
<keyword evidence="4" id="KW-0997">Cell inner membrane</keyword>
<evidence type="ECO:0000256" key="3">
    <source>
        <dbReference type="ARBA" id="ARBA00022475"/>
    </source>
</evidence>
<name>A0A916ZGJ6_9HYPH</name>
<dbReference type="Pfam" id="PF02653">
    <property type="entry name" value="BPD_transp_2"/>
    <property type="match status" value="1"/>
</dbReference>
<dbReference type="GO" id="GO:0022857">
    <property type="term" value="F:transmembrane transporter activity"/>
    <property type="evidence" value="ECO:0007669"/>
    <property type="project" value="InterPro"/>
</dbReference>
<keyword evidence="2" id="KW-0813">Transport</keyword>
<dbReference type="NCBIfam" id="NF007252">
    <property type="entry name" value="PRK09699.1"/>
    <property type="match status" value="1"/>
</dbReference>
<evidence type="ECO:0000313" key="9">
    <source>
        <dbReference type="EMBL" id="GGD94818.1"/>
    </source>
</evidence>
<reference evidence="9" key="1">
    <citation type="journal article" date="2014" name="Int. J. Syst. Evol. Microbiol.">
        <title>Complete genome sequence of Corynebacterium casei LMG S-19264T (=DSM 44701T), isolated from a smear-ripened cheese.</title>
        <authorList>
            <consortium name="US DOE Joint Genome Institute (JGI-PGF)"/>
            <person name="Walter F."/>
            <person name="Albersmeier A."/>
            <person name="Kalinowski J."/>
            <person name="Ruckert C."/>
        </authorList>
    </citation>
    <scope>NUCLEOTIDE SEQUENCE</scope>
    <source>
        <strain evidence="9">CGMCC 1.15367</strain>
    </source>
</reference>